<dbReference type="EMBL" id="RWGY01000011">
    <property type="protein sequence ID" value="TVU30709.1"/>
    <property type="molecule type" value="Genomic_DNA"/>
</dbReference>
<evidence type="ECO:0000313" key="2">
    <source>
        <dbReference type="Proteomes" id="UP000324897"/>
    </source>
</evidence>
<feature type="non-terminal residue" evidence="1">
    <location>
        <position position="1"/>
    </location>
</feature>
<dbReference type="AlphaFoldDB" id="A0A5J9V3L8"/>
<dbReference type="Proteomes" id="UP000324897">
    <property type="component" value="Chromosome 1"/>
</dbReference>
<name>A0A5J9V3L8_9POAL</name>
<protein>
    <submittedName>
        <fullName evidence="1">Uncharacterized protein</fullName>
    </submittedName>
</protein>
<keyword evidence="2" id="KW-1185">Reference proteome</keyword>
<evidence type="ECO:0000313" key="1">
    <source>
        <dbReference type="EMBL" id="TVU30709.1"/>
    </source>
</evidence>
<sequence>MTKAPAKQNAMPATLALPEELFKFTISILYVPFDEKRYRQHEERCSCLAIEDEDEAVHPLVEGGL</sequence>
<gene>
    <name evidence="1" type="ORF">EJB05_22343</name>
</gene>
<organism evidence="1 2">
    <name type="scientific">Eragrostis curvula</name>
    <name type="common">weeping love grass</name>
    <dbReference type="NCBI Taxonomy" id="38414"/>
    <lineage>
        <taxon>Eukaryota</taxon>
        <taxon>Viridiplantae</taxon>
        <taxon>Streptophyta</taxon>
        <taxon>Embryophyta</taxon>
        <taxon>Tracheophyta</taxon>
        <taxon>Spermatophyta</taxon>
        <taxon>Magnoliopsida</taxon>
        <taxon>Liliopsida</taxon>
        <taxon>Poales</taxon>
        <taxon>Poaceae</taxon>
        <taxon>PACMAD clade</taxon>
        <taxon>Chloridoideae</taxon>
        <taxon>Eragrostideae</taxon>
        <taxon>Eragrostidinae</taxon>
        <taxon>Eragrostis</taxon>
    </lineage>
</organism>
<accession>A0A5J9V3L8</accession>
<reference evidence="1 2" key="1">
    <citation type="journal article" date="2019" name="Sci. Rep.">
        <title>A high-quality genome of Eragrostis curvula grass provides insights into Poaceae evolution and supports new strategies to enhance forage quality.</title>
        <authorList>
            <person name="Carballo J."/>
            <person name="Santos B.A.C.M."/>
            <person name="Zappacosta D."/>
            <person name="Garbus I."/>
            <person name="Selva J.P."/>
            <person name="Gallo C.A."/>
            <person name="Diaz A."/>
            <person name="Albertini E."/>
            <person name="Caccamo M."/>
            <person name="Echenique V."/>
        </authorList>
    </citation>
    <scope>NUCLEOTIDE SEQUENCE [LARGE SCALE GENOMIC DNA]</scope>
    <source>
        <strain evidence="2">cv. Victoria</strain>
        <tissue evidence="1">Leaf</tissue>
    </source>
</reference>
<comment type="caution">
    <text evidence="1">The sequence shown here is derived from an EMBL/GenBank/DDBJ whole genome shotgun (WGS) entry which is preliminary data.</text>
</comment>
<dbReference type="Gramene" id="TVU30709">
    <property type="protein sequence ID" value="TVU30709"/>
    <property type="gene ID" value="EJB05_22343"/>
</dbReference>
<proteinExistence type="predicted"/>